<accession>I0IJ65</accession>
<dbReference type="KEGG" id="phm:PSMK_31440"/>
<reference evidence="1 2" key="1">
    <citation type="submission" date="2012-02" db="EMBL/GenBank/DDBJ databases">
        <title>Complete genome sequence of Phycisphaera mikurensis NBRC 102666.</title>
        <authorList>
            <person name="Ankai A."/>
            <person name="Hosoyama A."/>
            <person name="Terui Y."/>
            <person name="Sekine M."/>
            <person name="Fukai R."/>
            <person name="Kato Y."/>
            <person name="Nakamura S."/>
            <person name="Yamada-Narita S."/>
            <person name="Kawakoshi A."/>
            <person name="Fukunaga Y."/>
            <person name="Yamazaki S."/>
            <person name="Fujita N."/>
        </authorList>
    </citation>
    <scope>NUCLEOTIDE SEQUENCE [LARGE SCALE GENOMIC DNA]</scope>
    <source>
        <strain evidence="2">NBRC 102666 / KCTC 22515 / FYK2301M01</strain>
    </source>
</reference>
<evidence type="ECO:0000313" key="1">
    <source>
        <dbReference type="EMBL" id="BAM05303.1"/>
    </source>
</evidence>
<dbReference type="EMBL" id="AP012338">
    <property type="protein sequence ID" value="BAM05303.1"/>
    <property type="molecule type" value="Genomic_DNA"/>
</dbReference>
<gene>
    <name evidence="1" type="ordered locus">PSMK_31440</name>
</gene>
<dbReference type="Proteomes" id="UP000007881">
    <property type="component" value="Chromosome"/>
</dbReference>
<protein>
    <submittedName>
        <fullName evidence="1">Uncharacterized protein</fullName>
    </submittedName>
</protein>
<sequence length="104" mass="11097">MGGQPPEGEEILAGFDEAFPLLCFTATRMLLGRRRGLFFPSCDVTSVHYREVAGFETLERGGVGRLPLLVVRDTGGVEHDVMPGGRAHLHAAAACLTLGVESTT</sequence>
<dbReference type="AlphaFoldDB" id="I0IJ65"/>
<proteinExistence type="predicted"/>
<organism evidence="1 2">
    <name type="scientific">Phycisphaera mikurensis (strain NBRC 102666 / KCTC 22515 / FYK2301M01)</name>
    <dbReference type="NCBI Taxonomy" id="1142394"/>
    <lineage>
        <taxon>Bacteria</taxon>
        <taxon>Pseudomonadati</taxon>
        <taxon>Planctomycetota</taxon>
        <taxon>Phycisphaerae</taxon>
        <taxon>Phycisphaerales</taxon>
        <taxon>Phycisphaeraceae</taxon>
        <taxon>Phycisphaera</taxon>
    </lineage>
</organism>
<name>I0IJ65_PHYMF</name>
<evidence type="ECO:0000313" key="2">
    <source>
        <dbReference type="Proteomes" id="UP000007881"/>
    </source>
</evidence>
<keyword evidence="2" id="KW-1185">Reference proteome</keyword>
<dbReference type="HOGENOM" id="CLU_2247532_0_0_0"/>